<evidence type="ECO:0000313" key="5">
    <source>
        <dbReference type="Proteomes" id="UP000824238"/>
    </source>
</evidence>
<protein>
    <recommendedName>
        <fullName evidence="3">Peptide deformylase</fullName>
        <shortName evidence="3">PDF</shortName>
        <ecNumber evidence="3">3.5.1.88</ecNumber>
    </recommendedName>
    <alternativeName>
        <fullName evidence="3">Polypeptide deformylase</fullName>
    </alternativeName>
</protein>
<dbReference type="GO" id="GO:0046872">
    <property type="term" value="F:metal ion binding"/>
    <property type="evidence" value="ECO:0007669"/>
    <property type="project" value="UniProtKB-KW"/>
</dbReference>
<keyword evidence="3 4" id="KW-0378">Hydrolase</keyword>
<comment type="caution">
    <text evidence="4">The sequence shown here is derived from an EMBL/GenBank/DDBJ whole genome shotgun (WGS) entry which is preliminary data.</text>
</comment>
<organism evidence="4 5">
    <name type="scientific">Candidatus Scatomorpha intestinigallinarum</name>
    <dbReference type="NCBI Taxonomy" id="2840923"/>
    <lineage>
        <taxon>Bacteria</taxon>
        <taxon>Bacillati</taxon>
        <taxon>Bacillota</taxon>
        <taxon>Clostridia</taxon>
        <taxon>Eubacteriales</taxon>
        <taxon>Candidatus Scatomorpha</taxon>
    </lineage>
</organism>
<dbReference type="Proteomes" id="UP000824238">
    <property type="component" value="Unassembled WGS sequence"/>
</dbReference>
<comment type="similarity">
    <text evidence="1 3">Belongs to the polypeptide deformylase family.</text>
</comment>
<dbReference type="HAMAP" id="MF_00163">
    <property type="entry name" value="Pep_deformylase"/>
    <property type="match status" value="1"/>
</dbReference>
<feature type="binding site" evidence="3">
    <location>
        <position position="137"/>
    </location>
    <ligand>
        <name>Fe cation</name>
        <dbReference type="ChEBI" id="CHEBI:24875"/>
    </ligand>
</feature>
<evidence type="ECO:0000313" key="4">
    <source>
        <dbReference type="EMBL" id="HIR55971.1"/>
    </source>
</evidence>
<dbReference type="NCBIfam" id="TIGR00079">
    <property type="entry name" value="pept_deformyl"/>
    <property type="match status" value="1"/>
</dbReference>
<dbReference type="GO" id="GO:0006412">
    <property type="term" value="P:translation"/>
    <property type="evidence" value="ECO:0007669"/>
    <property type="project" value="UniProtKB-UniRule"/>
</dbReference>
<keyword evidence="3" id="KW-0648">Protein biosynthesis</keyword>
<dbReference type="CDD" id="cd00487">
    <property type="entry name" value="Pep_deformylase"/>
    <property type="match status" value="1"/>
</dbReference>
<evidence type="ECO:0000256" key="2">
    <source>
        <dbReference type="ARBA" id="ARBA00023004"/>
    </source>
</evidence>
<proteinExistence type="inferred from homology"/>
<dbReference type="Gene3D" id="3.90.45.10">
    <property type="entry name" value="Peptide deformylase"/>
    <property type="match status" value="1"/>
</dbReference>
<dbReference type="AlphaFoldDB" id="A0A9D1IZW0"/>
<dbReference type="SUPFAM" id="SSF56420">
    <property type="entry name" value="Peptide deformylase"/>
    <property type="match status" value="1"/>
</dbReference>
<feature type="binding site" evidence="3">
    <location>
        <position position="95"/>
    </location>
    <ligand>
        <name>Fe cation</name>
        <dbReference type="ChEBI" id="CHEBI:24875"/>
    </ligand>
</feature>
<reference evidence="4" key="1">
    <citation type="submission" date="2020-10" db="EMBL/GenBank/DDBJ databases">
        <authorList>
            <person name="Gilroy R."/>
        </authorList>
    </citation>
    <scope>NUCLEOTIDE SEQUENCE</scope>
    <source>
        <strain evidence="4">ChiGjej3B3-7149</strain>
    </source>
</reference>
<evidence type="ECO:0000256" key="3">
    <source>
        <dbReference type="HAMAP-Rule" id="MF_00163"/>
    </source>
</evidence>
<dbReference type="InterPro" id="IPR036821">
    <property type="entry name" value="Peptide_deformylase_sf"/>
</dbReference>
<dbReference type="PANTHER" id="PTHR10458:SF22">
    <property type="entry name" value="PEPTIDE DEFORMYLASE"/>
    <property type="match status" value="1"/>
</dbReference>
<reference evidence="4" key="2">
    <citation type="journal article" date="2021" name="PeerJ">
        <title>Extensive microbial diversity within the chicken gut microbiome revealed by metagenomics and culture.</title>
        <authorList>
            <person name="Gilroy R."/>
            <person name="Ravi A."/>
            <person name="Getino M."/>
            <person name="Pursley I."/>
            <person name="Horton D.L."/>
            <person name="Alikhan N.F."/>
            <person name="Baker D."/>
            <person name="Gharbi K."/>
            <person name="Hall N."/>
            <person name="Watson M."/>
            <person name="Adriaenssens E.M."/>
            <person name="Foster-Nyarko E."/>
            <person name="Jarju S."/>
            <person name="Secka A."/>
            <person name="Antonio M."/>
            <person name="Oren A."/>
            <person name="Chaudhuri R.R."/>
            <person name="La Ragione R."/>
            <person name="Hildebrand F."/>
            <person name="Pallen M.J."/>
        </authorList>
    </citation>
    <scope>NUCLEOTIDE SEQUENCE</scope>
    <source>
        <strain evidence="4">ChiGjej3B3-7149</strain>
    </source>
</reference>
<dbReference type="GO" id="GO:0042586">
    <property type="term" value="F:peptide deformylase activity"/>
    <property type="evidence" value="ECO:0007669"/>
    <property type="project" value="UniProtKB-UniRule"/>
</dbReference>
<accession>A0A9D1IZW0</accession>
<dbReference type="InterPro" id="IPR023635">
    <property type="entry name" value="Peptide_deformylase"/>
</dbReference>
<gene>
    <name evidence="3 4" type="primary">def</name>
    <name evidence="4" type="ORF">IAD36_10310</name>
</gene>
<evidence type="ECO:0000256" key="1">
    <source>
        <dbReference type="ARBA" id="ARBA00010759"/>
    </source>
</evidence>
<feature type="active site" evidence="3">
    <location>
        <position position="138"/>
    </location>
</feature>
<dbReference type="EC" id="3.5.1.88" evidence="3"/>
<dbReference type="EMBL" id="DVHH01000250">
    <property type="protein sequence ID" value="HIR55971.1"/>
    <property type="molecule type" value="Genomic_DNA"/>
</dbReference>
<comment type="function">
    <text evidence="3">Removes the formyl group from the N-terminal Met of newly synthesized proteins. Requires at least a dipeptide for an efficient rate of reaction. N-terminal L-methionine is a prerequisite for activity but the enzyme has broad specificity at other positions.</text>
</comment>
<dbReference type="PIRSF" id="PIRSF004749">
    <property type="entry name" value="Pep_def"/>
    <property type="match status" value="1"/>
</dbReference>
<dbReference type="PANTHER" id="PTHR10458">
    <property type="entry name" value="PEPTIDE DEFORMYLASE"/>
    <property type="match status" value="1"/>
</dbReference>
<keyword evidence="2 3" id="KW-0408">Iron</keyword>
<name>A0A9D1IZW0_9FIRM</name>
<dbReference type="PRINTS" id="PR01576">
    <property type="entry name" value="PDEFORMYLASE"/>
</dbReference>
<keyword evidence="3" id="KW-0479">Metal-binding</keyword>
<feature type="binding site" evidence="3">
    <location>
        <position position="141"/>
    </location>
    <ligand>
        <name>Fe cation</name>
        <dbReference type="ChEBI" id="CHEBI:24875"/>
    </ligand>
</feature>
<dbReference type="NCBIfam" id="NF001159">
    <property type="entry name" value="PRK00150.1-3"/>
    <property type="match status" value="1"/>
</dbReference>
<dbReference type="Pfam" id="PF01327">
    <property type="entry name" value="Pep_deformylase"/>
    <property type="match status" value="1"/>
</dbReference>
<sequence>MALRKILTSEEKALYKHCREVTNFDDRLHTLLDDMRDTLMQADGVGLAAPQVGVLRRAVLVLETNVPEGERPYILELINPEIIESSGEQYGPEGCLSVPGRYGLVERPMEVTVRAQDRDGKSFEVHGTGLTARAFCHELDHLEGVVFTSRADRMLTDEELETGSWMDDEDAEEESE</sequence>
<comment type="cofactor">
    <cofactor evidence="3">
        <name>Fe(2+)</name>
        <dbReference type="ChEBI" id="CHEBI:29033"/>
    </cofactor>
    <text evidence="3">Binds 1 Fe(2+) ion.</text>
</comment>
<comment type="catalytic activity">
    <reaction evidence="3">
        <text>N-terminal N-formyl-L-methionyl-[peptide] + H2O = N-terminal L-methionyl-[peptide] + formate</text>
        <dbReference type="Rhea" id="RHEA:24420"/>
        <dbReference type="Rhea" id="RHEA-COMP:10639"/>
        <dbReference type="Rhea" id="RHEA-COMP:10640"/>
        <dbReference type="ChEBI" id="CHEBI:15377"/>
        <dbReference type="ChEBI" id="CHEBI:15740"/>
        <dbReference type="ChEBI" id="CHEBI:49298"/>
        <dbReference type="ChEBI" id="CHEBI:64731"/>
        <dbReference type="EC" id="3.5.1.88"/>
    </reaction>
</comment>